<evidence type="ECO:0000259" key="3">
    <source>
        <dbReference type="Pfam" id="PF26571"/>
    </source>
</evidence>
<evidence type="ECO:0000313" key="5">
    <source>
        <dbReference type="Proteomes" id="UP000774570"/>
    </source>
</evidence>
<dbReference type="EMBL" id="JAIBOA010000030">
    <property type="protein sequence ID" value="MBW8487114.1"/>
    <property type="molecule type" value="Genomic_DNA"/>
</dbReference>
<name>A0ABS7G319_9ACTN</name>
<dbReference type="RefSeq" id="WP_220170351.1">
    <property type="nucleotide sequence ID" value="NZ_JAIBOA010000030.1"/>
</dbReference>
<dbReference type="Pfam" id="PF26571">
    <property type="entry name" value="VldE"/>
    <property type="match status" value="1"/>
</dbReference>
<organism evidence="4 5">
    <name type="scientific">Actinomadura parmotrematis</name>
    <dbReference type="NCBI Taxonomy" id="2864039"/>
    <lineage>
        <taxon>Bacteria</taxon>
        <taxon>Bacillati</taxon>
        <taxon>Actinomycetota</taxon>
        <taxon>Actinomycetes</taxon>
        <taxon>Streptosporangiales</taxon>
        <taxon>Thermomonosporaceae</taxon>
        <taxon>Actinomadura</taxon>
    </lineage>
</organism>
<reference evidence="4 5" key="1">
    <citation type="submission" date="2021-07" db="EMBL/GenBank/DDBJ databases">
        <title>Actinomadura sp. PM05-2 isolated from lichen.</title>
        <authorList>
            <person name="Somphong A."/>
            <person name="Phongsopitanun W."/>
            <person name="Tanasupawat S."/>
            <person name="Peongsungnone V."/>
        </authorList>
    </citation>
    <scope>NUCLEOTIDE SEQUENCE [LARGE SCALE GENOMIC DNA]</scope>
    <source>
        <strain evidence="4 5">PM05-2</strain>
    </source>
</reference>
<dbReference type="Proteomes" id="UP000774570">
    <property type="component" value="Unassembled WGS sequence"/>
</dbReference>
<feature type="domain" description="ARB-07466-like C-terminal" evidence="3">
    <location>
        <begin position="223"/>
        <end position="330"/>
    </location>
</feature>
<evidence type="ECO:0000313" key="4">
    <source>
        <dbReference type="EMBL" id="MBW8487114.1"/>
    </source>
</evidence>
<feature type="region of interest" description="Disordered" evidence="2">
    <location>
        <begin position="200"/>
        <end position="222"/>
    </location>
</feature>
<evidence type="ECO:0000256" key="2">
    <source>
        <dbReference type="SAM" id="MobiDB-lite"/>
    </source>
</evidence>
<comment type="caution">
    <text evidence="4">The sequence shown here is derived from an EMBL/GenBank/DDBJ whole genome shotgun (WGS) entry which is preliminary data.</text>
</comment>
<accession>A0ABS7G319</accession>
<keyword evidence="5" id="KW-1185">Reference proteome</keyword>
<keyword evidence="1" id="KW-0175">Coiled coil</keyword>
<sequence length="338" mass="35859">MAALRPTRREQGGARRLRATGSAVVLAVAVSAVLPAGATAALTVPAAPAAPKDKDAREYAKLKKRAAALSKEYRGELISLDQAKDAAEKAEKDARDLAAEAEDARRAVSRLAATSYMNGTSEMPIVIGGDPGGAIRDATVMRHLARNNGLRVQNLQDLAAKAARSRQDATTKIAKVRKEIDDLESQRARVKKLLAKYKPDEAKVSGPGRPDGASGGKSPIVGNSMTARMRTVLLAIDGRFGPFPTIGCSRPGDPQDHGSGHACDFMESTGGKMPSASAQAHGDRVAAYVIANASSLGIKYVIWRQRIYDMRGSGGWKAMEDRGSITANHYDHVHVSVL</sequence>
<feature type="coiled-coil region" evidence="1">
    <location>
        <begin position="52"/>
        <end position="114"/>
    </location>
</feature>
<feature type="coiled-coil region" evidence="1">
    <location>
        <begin position="166"/>
        <end position="193"/>
    </location>
</feature>
<protein>
    <recommendedName>
        <fullName evidence="3">ARB-07466-like C-terminal domain-containing protein</fullName>
    </recommendedName>
</protein>
<gene>
    <name evidence="4" type="ORF">K1Y72_32435</name>
</gene>
<proteinExistence type="predicted"/>
<evidence type="ECO:0000256" key="1">
    <source>
        <dbReference type="SAM" id="Coils"/>
    </source>
</evidence>
<dbReference type="InterPro" id="IPR058593">
    <property type="entry name" value="ARB_07466-like_C"/>
</dbReference>